<dbReference type="AlphaFoldDB" id="A0A2P2GJM0"/>
<organism evidence="1 2">
    <name type="scientific">Streptomyces showdoensis</name>
    <dbReference type="NCBI Taxonomy" id="68268"/>
    <lineage>
        <taxon>Bacteria</taxon>
        <taxon>Bacillati</taxon>
        <taxon>Actinomycetota</taxon>
        <taxon>Actinomycetes</taxon>
        <taxon>Kitasatosporales</taxon>
        <taxon>Streptomycetaceae</taxon>
        <taxon>Streptomyces</taxon>
    </lineage>
</organism>
<name>A0A2P2GJM0_STREW</name>
<reference evidence="1 2" key="1">
    <citation type="submission" date="2015-05" db="EMBL/GenBank/DDBJ databases">
        <title>Draft Genome assembly of Streptomyces showdoensis.</title>
        <authorList>
            <person name="Thapa K.K."/>
            <person name="Metsa-Ketela M."/>
        </authorList>
    </citation>
    <scope>NUCLEOTIDE SEQUENCE [LARGE SCALE GENOMIC DNA]</scope>
    <source>
        <strain evidence="1 2">ATCC 15227</strain>
    </source>
</reference>
<evidence type="ECO:0000313" key="1">
    <source>
        <dbReference type="EMBL" id="KKZ71704.1"/>
    </source>
</evidence>
<proteinExistence type="predicted"/>
<dbReference type="Proteomes" id="UP000265325">
    <property type="component" value="Unassembled WGS sequence"/>
</dbReference>
<gene>
    <name evidence="1" type="ORF">VO63_22190</name>
</gene>
<sequence length="73" mass="7942">MLLGLAENPALRAGLYARLVASGDEEVLFTLADRERLAPSQVEHLLAVGGPGLTWFLVRGGLLPWLEIPQEHP</sequence>
<protein>
    <submittedName>
        <fullName evidence="1">Uncharacterized protein</fullName>
    </submittedName>
</protein>
<keyword evidence="2" id="KW-1185">Reference proteome</keyword>
<dbReference type="EMBL" id="LAQS01000035">
    <property type="protein sequence ID" value="KKZ71704.1"/>
    <property type="molecule type" value="Genomic_DNA"/>
</dbReference>
<evidence type="ECO:0000313" key="2">
    <source>
        <dbReference type="Proteomes" id="UP000265325"/>
    </source>
</evidence>
<comment type="caution">
    <text evidence="1">The sequence shown here is derived from an EMBL/GenBank/DDBJ whole genome shotgun (WGS) entry which is preliminary data.</text>
</comment>
<accession>A0A2P2GJM0</accession>